<comment type="similarity">
    <text evidence="1">Belongs to the UPF0213 family.</text>
</comment>
<dbReference type="SUPFAM" id="SSF82771">
    <property type="entry name" value="GIY-YIG endonuclease"/>
    <property type="match status" value="1"/>
</dbReference>
<name>A0A974WIC5_9BACT</name>
<evidence type="ECO:0000259" key="2">
    <source>
        <dbReference type="PROSITE" id="PS50164"/>
    </source>
</evidence>
<dbReference type="PANTHER" id="PTHR34477:SF5">
    <property type="entry name" value="BSL5627 PROTEIN"/>
    <property type="match status" value="1"/>
</dbReference>
<dbReference type="Pfam" id="PF01541">
    <property type="entry name" value="GIY-YIG"/>
    <property type="match status" value="1"/>
</dbReference>
<organism evidence="3 4">
    <name type="scientific">Fulvivirga lutea</name>
    <dbReference type="NCBI Taxonomy" id="2810512"/>
    <lineage>
        <taxon>Bacteria</taxon>
        <taxon>Pseudomonadati</taxon>
        <taxon>Bacteroidota</taxon>
        <taxon>Cytophagia</taxon>
        <taxon>Cytophagales</taxon>
        <taxon>Fulvivirgaceae</taxon>
        <taxon>Fulvivirga</taxon>
    </lineage>
</organism>
<dbReference type="PROSITE" id="PS50164">
    <property type="entry name" value="GIY_YIG"/>
    <property type="match status" value="1"/>
</dbReference>
<dbReference type="SMART" id="SM00465">
    <property type="entry name" value="GIYc"/>
    <property type="match status" value="1"/>
</dbReference>
<gene>
    <name evidence="3" type="ORF">JR347_13900</name>
</gene>
<keyword evidence="4" id="KW-1185">Reference proteome</keyword>
<dbReference type="InterPro" id="IPR050190">
    <property type="entry name" value="UPF0213_domain"/>
</dbReference>
<dbReference type="EMBL" id="CP070608">
    <property type="protein sequence ID" value="QSE96680.1"/>
    <property type="molecule type" value="Genomic_DNA"/>
</dbReference>
<accession>A0A974WIC5</accession>
<dbReference type="PANTHER" id="PTHR34477">
    <property type="entry name" value="UPF0213 PROTEIN YHBQ"/>
    <property type="match status" value="1"/>
</dbReference>
<dbReference type="AlphaFoldDB" id="A0A974WIC5"/>
<sequence>MNYFVYITTNPNKSAFYTGVTNDLYTRMNEHYLNRGNQKTFAGRYYCYNLIYYERHNNVEDAIAREKEIKGWRRAKKLMLVHTTNPGMKFLNKTL</sequence>
<evidence type="ECO:0000313" key="4">
    <source>
        <dbReference type="Proteomes" id="UP000662783"/>
    </source>
</evidence>
<dbReference type="Gene3D" id="3.40.1440.10">
    <property type="entry name" value="GIY-YIG endonuclease"/>
    <property type="match status" value="1"/>
</dbReference>
<evidence type="ECO:0000256" key="1">
    <source>
        <dbReference type="ARBA" id="ARBA00007435"/>
    </source>
</evidence>
<dbReference type="RefSeq" id="WP_205721194.1">
    <property type="nucleotide sequence ID" value="NZ_CP070608.1"/>
</dbReference>
<protein>
    <submittedName>
        <fullName evidence="3">GIY-YIG nuclease family protein</fullName>
    </submittedName>
</protein>
<dbReference type="InterPro" id="IPR035901">
    <property type="entry name" value="GIY-YIG_endonuc_sf"/>
</dbReference>
<proteinExistence type="inferred from homology"/>
<reference evidence="3" key="1">
    <citation type="submission" date="2021-02" db="EMBL/GenBank/DDBJ databases">
        <title>Fulvivirga sp. S481 isolated from sea water.</title>
        <authorList>
            <person name="Bae S.S."/>
            <person name="Baek K."/>
        </authorList>
    </citation>
    <scope>NUCLEOTIDE SEQUENCE</scope>
    <source>
        <strain evidence="3">S481</strain>
    </source>
</reference>
<dbReference type="KEGG" id="fuv:JR347_13900"/>
<dbReference type="Proteomes" id="UP000662783">
    <property type="component" value="Chromosome"/>
</dbReference>
<dbReference type="InterPro" id="IPR000305">
    <property type="entry name" value="GIY-YIG_endonuc"/>
</dbReference>
<evidence type="ECO:0000313" key="3">
    <source>
        <dbReference type="EMBL" id="QSE96680.1"/>
    </source>
</evidence>
<feature type="domain" description="GIY-YIG" evidence="2">
    <location>
        <begin position="1"/>
        <end position="79"/>
    </location>
</feature>